<reference evidence="2 3" key="1">
    <citation type="journal article" date="2024" name="Plant Biotechnol. J.">
        <title>Dendrobium thyrsiflorum genome and its molecular insights into genes involved in important horticultural traits.</title>
        <authorList>
            <person name="Chen B."/>
            <person name="Wang J.Y."/>
            <person name="Zheng P.J."/>
            <person name="Li K.L."/>
            <person name="Liang Y.M."/>
            <person name="Chen X.F."/>
            <person name="Zhang C."/>
            <person name="Zhao X."/>
            <person name="He X."/>
            <person name="Zhang G.Q."/>
            <person name="Liu Z.J."/>
            <person name="Xu Q."/>
        </authorList>
    </citation>
    <scope>NUCLEOTIDE SEQUENCE [LARGE SCALE GENOMIC DNA]</scope>
    <source>
        <strain evidence="2">GZMU011</strain>
    </source>
</reference>
<evidence type="ECO:0000313" key="3">
    <source>
        <dbReference type="Proteomes" id="UP001552299"/>
    </source>
</evidence>
<feature type="region of interest" description="Disordered" evidence="1">
    <location>
        <begin position="1"/>
        <end position="22"/>
    </location>
</feature>
<feature type="compositionally biased region" description="Basic residues" evidence="1">
    <location>
        <begin position="1"/>
        <end position="10"/>
    </location>
</feature>
<feature type="compositionally biased region" description="Basic and acidic residues" evidence="1">
    <location>
        <begin position="374"/>
        <end position="387"/>
    </location>
</feature>
<sequence>MAAGQQRKRLASSNLHELKGKKKKRLDSSDYILNLRSHVHLQWDEGQKRVVAKREQIGMTWKDLSPYVDSVPKIHSGLADVFSFPKEVFDLDNLMEVLSHEVWLTCLSVSERKLLMQFLPSCAFAEDAVRSLLTGENLHFGNPFLKCDLHPDVLLQKERQTRVSKKQYNLEINKYHTNMVAVLRMLKEKSETCEDPEKLWRKLSTLNDSSEGSEKPHDYSIQKEELPLKMCNRYVDEAKYMSYIKVNKKQFKMLKELKHSGDHIQSKSISHVLGDIKNFHVYPYKLYEDEENNRLREHWMQVTKDTHAAFEKYNKRKFLKMQRMECLEKELAESRTLIHDKAEESVLGNSPENHIEVNRETEHHSIVSTDEEDSRSRSVSAHDHTLERIPSLNSVRELNPTISDQETRNENTLRPAKNTPAPSQSVDKMDSCQMVEELKALISPLKSPWISTNCEDSNYQKPSQTHLFTSSDLPLNQCQHFQVQAAPIINLERESMEQVAGRLLPSSFSVETTSQLFGPYIQNHDEVIPTFPMASDILSSHMNDLSQPGLQLLMNDGNLRETDRFPLLVDNQQPINERHSCEKELYMQNMINKNFCTKIRYENQLGYYPSSSSRCTLQSSVTDRLGRQNWFPNEHQSHNVWSGIDSSGSGVQSGSGDGSLFSVLPEFRDLPFRSSFDASGSEQLLRRPPNYIGMGMAEPYIPTQVSSSTGLTSAPIPSVDMMRINYNHQHPPSLQESAMKPFMRHWHQ</sequence>
<organism evidence="2 3">
    <name type="scientific">Dendrobium thyrsiflorum</name>
    <name type="common">Pinecone-like raceme dendrobium</name>
    <name type="synonym">Orchid</name>
    <dbReference type="NCBI Taxonomy" id="117978"/>
    <lineage>
        <taxon>Eukaryota</taxon>
        <taxon>Viridiplantae</taxon>
        <taxon>Streptophyta</taxon>
        <taxon>Embryophyta</taxon>
        <taxon>Tracheophyta</taxon>
        <taxon>Spermatophyta</taxon>
        <taxon>Magnoliopsida</taxon>
        <taxon>Liliopsida</taxon>
        <taxon>Asparagales</taxon>
        <taxon>Orchidaceae</taxon>
        <taxon>Epidendroideae</taxon>
        <taxon>Malaxideae</taxon>
        <taxon>Dendrobiinae</taxon>
        <taxon>Dendrobium</taxon>
    </lineage>
</organism>
<dbReference type="PANTHER" id="PTHR13052:SF2">
    <property type="entry name" value="NUCLEAR FACTOR KAPPA-B-BINDING PROTEIN"/>
    <property type="match status" value="1"/>
</dbReference>
<dbReference type="AlphaFoldDB" id="A0ABD0TVQ6"/>
<dbReference type="CDD" id="cd21865">
    <property type="entry name" value="DEUBAD_NFRKB"/>
    <property type="match status" value="1"/>
</dbReference>
<name>A0ABD0TVQ6_DENTH</name>
<feature type="compositionally biased region" description="Polar residues" evidence="1">
    <location>
        <begin position="391"/>
        <end position="404"/>
    </location>
</feature>
<feature type="compositionally biased region" description="Basic and acidic residues" evidence="1">
    <location>
        <begin position="353"/>
        <end position="365"/>
    </location>
</feature>
<feature type="region of interest" description="Disordered" evidence="1">
    <location>
        <begin position="349"/>
        <end position="428"/>
    </location>
</feature>
<dbReference type="PANTHER" id="PTHR13052">
    <property type="entry name" value="NFRKB-RELATED"/>
    <property type="match status" value="1"/>
</dbReference>
<evidence type="ECO:0000313" key="2">
    <source>
        <dbReference type="EMBL" id="KAL0903704.1"/>
    </source>
</evidence>
<dbReference type="InterPro" id="IPR024867">
    <property type="entry name" value="NFRKB"/>
</dbReference>
<dbReference type="Proteomes" id="UP001552299">
    <property type="component" value="Unassembled WGS sequence"/>
</dbReference>
<dbReference type="EMBL" id="JANQDX010000020">
    <property type="protein sequence ID" value="KAL0903704.1"/>
    <property type="molecule type" value="Genomic_DNA"/>
</dbReference>
<evidence type="ECO:0000256" key="1">
    <source>
        <dbReference type="SAM" id="MobiDB-lite"/>
    </source>
</evidence>
<proteinExistence type="predicted"/>
<keyword evidence="3" id="KW-1185">Reference proteome</keyword>
<evidence type="ECO:0008006" key="4">
    <source>
        <dbReference type="Google" id="ProtNLM"/>
    </source>
</evidence>
<comment type="caution">
    <text evidence="2">The sequence shown here is derived from an EMBL/GenBank/DDBJ whole genome shotgun (WGS) entry which is preliminary data.</text>
</comment>
<accession>A0ABD0TVQ6</accession>
<gene>
    <name evidence="2" type="ORF">M5K25_028103</name>
</gene>
<protein>
    <recommendedName>
        <fullName evidence="4">Nuclear factor related to kappa-B-binding protein</fullName>
    </recommendedName>
</protein>